<keyword evidence="2" id="KW-1185">Reference proteome</keyword>
<protein>
    <submittedName>
        <fullName evidence="1">Uncharacterized protein</fullName>
    </submittedName>
</protein>
<name>A0A1R3GJD7_COCAP</name>
<sequence>MVSWQKVVRKLQNEYESKREASQQLLVLEMYAMGHPDIYITLHKTKNPLGPFEQRGPHVDFLHLILSSKFILDLD</sequence>
<dbReference type="EMBL" id="AWWV01014248">
    <property type="protein sequence ID" value="OMO58130.1"/>
    <property type="molecule type" value="Genomic_DNA"/>
</dbReference>
<comment type="caution">
    <text evidence="1">The sequence shown here is derived from an EMBL/GenBank/DDBJ whole genome shotgun (WGS) entry which is preliminary data.</text>
</comment>
<dbReference type="Proteomes" id="UP000188268">
    <property type="component" value="Unassembled WGS sequence"/>
</dbReference>
<dbReference type="AlphaFoldDB" id="A0A1R3GJD7"/>
<reference evidence="1 2" key="1">
    <citation type="submission" date="2013-09" db="EMBL/GenBank/DDBJ databases">
        <title>Corchorus capsularis genome sequencing.</title>
        <authorList>
            <person name="Alam M."/>
            <person name="Haque M.S."/>
            <person name="Islam M.S."/>
            <person name="Emdad E.M."/>
            <person name="Islam M.M."/>
            <person name="Ahmed B."/>
            <person name="Halim A."/>
            <person name="Hossen Q.M.M."/>
            <person name="Hossain M.Z."/>
            <person name="Ahmed R."/>
            <person name="Khan M.M."/>
            <person name="Islam R."/>
            <person name="Rashid M.M."/>
            <person name="Khan S.A."/>
            <person name="Rahman M.S."/>
            <person name="Alam M."/>
        </authorList>
    </citation>
    <scope>NUCLEOTIDE SEQUENCE [LARGE SCALE GENOMIC DNA]</scope>
    <source>
        <strain evidence="2">cv. CVL-1</strain>
        <tissue evidence="1">Whole seedling</tissue>
    </source>
</reference>
<organism evidence="1 2">
    <name type="scientific">Corchorus capsularis</name>
    <name type="common">Jute</name>
    <dbReference type="NCBI Taxonomy" id="210143"/>
    <lineage>
        <taxon>Eukaryota</taxon>
        <taxon>Viridiplantae</taxon>
        <taxon>Streptophyta</taxon>
        <taxon>Embryophyta</taxon>
        <taxon>Tracheophyta</taxon>
        <taxon>Spermatophyta</taxon>
        <taxon>Magnoliopsida</taxon>
        <taxon>eudicotyledons</taxon>
        <taxon>Gunneridae</taxon>
        <taxon>Pentapetalae</taxon>
        <taxon>rosids</taxon>
        <taxon>malvids</taxon>
        <taxon>Malvales</taxon>
        <taxon>Malvaceae</taxon>
        <taxon>Grewioideae</taxon>
        <taxon>Apeibeae</taxon>
        <taxon>Corchorus</taxon>
    </lineage>
</organism>
<accession>A0A1R3GJD7</accession>
<proteinExistence type="predicted"/>
<evidence type="ECO:0000313" key="1">
    <source>
        <dbReference type="EMBL" id="OMO58130.1"/>
    </source>
</evidence>
<dbReference type="Gramene" id="OMO58130">
    <property type="protein sequence ID" value="OMO58130"/>
    <property type="gene ID" value="CCACVL1_25564"/>
</dbReference>
<evidence type="ECO:0000313" key="2">
    <source>
        <dbReference type="Proteomes" id="UP000188268"/>
    </source>
</evidence>
<gene>
    <name evidence="1" type="ORF">CCACVL1_25564</name>
</gene>